<dbReference type="InterPro" id="IPR015422">
    <property type="entry name" value="PyrdxlP-dep_Trfase_small"/>
</dbReference>
<evidence type="ECO:0000313" key="3">
    <source>
        <dbReference type="Proteomes" id="UP001141327"/>
    </source>
</evidence>
<evidence type="ECO:0000313" key="2">
    <source>
        <dbReference type="EMBL" id="KAJ4458295.1"/>
    </source>
</evidence>
<accession>A0ABQ8UNI3</accession>
<dbReference type="PANTHER" id="PTHR43686:SF1">
    <property type="entry name" value="AMINOTRAN_5 DOMAIN-CONTAINING PROTEIN"/>
    <property type="match status" value="1"/>
</dbReference>
<keyword evidence="2" id="KW-0032">Aminotransferase</keyword>
<sequence length="754" mass="82855">MSGAVPALAACVGDASFLSPFGERQISYYDHTASGRPLANIEEILCTRVLPFYGNTHTTSSYTGLQMAHFREEARNEIRKAVGATEMEHAVIFCGSGTTEAINKLVDVLQLRRNILSHQSCVTKSSRFYNSRDDEDGMAHYAPSVADRESVPLVCCTAYEHHSNLLPWRDSIAEVREIGLTPNGSLDLEELRTVLAETRSQYPQRLIVGAFSAASNVTGVLTDVAAVSLLVHEYDGLACFDCAACAPYVTLDMGASSMRSACYRGHCEVPKHTDRARRFVGSPYPDAICVSPHKFMGGPQTPGILVAHRRLFLNRIPGRPGGGTVDYVHSSNHFYEKAIEHREEGGTPDIIGCIRAGLVFRLKTTIGVPAITSMEERLLSAVLHVWAAHPNLVLLGPHPSVVPRLAIVSFLIRANPGGCEWPEMERVTAEASRILSGNEPDLQTTGTAPSAGALAPSFTSLVSPLGGPRYLHHNYVSTLLNDLFGIQVRSGCACAGPYGHRLLGLDDRAVAILQRTILEDRFDFHPGWTRATLHYTMTPEEIMFLVRAVDWVARLGWVLLPLYRWRPRDAKWRYAGFPVLRQRMASGPWEDEFRSDPAWNEQMRAALGPRTLTDDDDDDRLKPSDSSLVSLFSDPSLFAGPVSPPPPACPPSEATLRELHERYFAQANDLVAIMRRHSEALSLRNQPAPTSAPLLPAFGSFLADREAEPGTVLGSKLVPAANLATAVRLDPAQNETRWWMMPDEALAALLEKRN</sequence>
<dbReference type="Proteomes" id="UP001141327">
    <property type="component" value="Unassembled WGS sequence"/>
</dbReference>
<dbReference type="SUPFAM" id="SSF53383">
    <property type="entry name" value="PLP-dependent transferases"/>
    <property type="match status" value="1"/>
</dbReference>
<name>A0ABQ8UNI3_9EUKA</name>
<protein>
    <submittedName>
        <fullName evidence="2">Aminotransferase class V-fold PLP-dependent enzyme</fullName>
    </submittedName>
</protein>
<dbReference type="InterPro" id="IPR015421">
    <property type="entry name" value="PyrdxlP-dep_Trfase_major"/>
</dbReference>
<dbReference type="EMBL" id="JAPMOS010000031">
    <property type="protein sequence ID" value="KAJ4458295.1"/>
    <property type="molecule type" value="Genomic_DNA"/>
</dbReference>
<dbReference type="PANTHER" id="PTHR43686">
    <property type="entry name" value="SULFURTRANSFERASE-RELATED"/>
    <property type="match status" value="1"/>
</dbReference>
<gene>
    <name evidence="2" type="ORF">PAPYR_5972</name>
</gene>
<organism evidence="2 3">
    <name type="scientific">Paratrimastix pyriformis</name>
    <dbReference type="NCBI Taxonomy" id="342808"/>
    <lineage>
        <taxon>Eukaryota</taxon>
        <taxon>Metamonada</taxon>
        <taxon>Preaxostyla</taxon>
        <taxon>Paratrimastigidae</taxon>
        <taxon>Paratrimastix</taxon>
    </lineage>
</organism>
<comment type="caution">
    <text evidence="2">The sequence shown here is derived from an EMBL/GenBank/DDBJ whole genome shotgun (WGS) entry which is preliminary data.</text>
</comment>
<dbReference type="Pfam" id="PF00266">
    <property type="entry name" value="Aminotran_5"/>
    <property type="match status" value="2"/>
</dbReference>
<feature type="domain" description="Aminotransferase class V" evidence="1">
    <location>
        <begin position="155"/>
        <end position="253"/>
    </location>
</feature>
<reference evidence="2" key="1">
    <citation type="journal article" date="2022" name="bioRxiv">
        <title>Genomics of Preaxostyla Flagellates Illuminates Evolutionary Transitions and the Path Towards Mitochondrial Loss.</title>
        <authorList>
            <person name="Novak L.V.F."/>
            <person name="Treitli S.C."/>
            <person name="Pyrih J."/>
            <person name="Halakuc P."/>
            <person name="Pipaliya S.V."/>
            <person name="Vacek V."/>
            <person name="Brzon O."/>
            <person name="Soukal P."/>
            <person name="Eme L."/>
            <person name="Dacks J.B."/>
            <person name="Karnkowska A."/>
            <person name="Elias M."/>
            <person name="Hampl V."/>
        </authorList>
    </citation>
    <scope>NUCLEOTIDE SEQUENCE</scope>
    <source>
        <strain evidence="2">RCP-MX</strain>
    </source>
</reference>
<dbReference type="InterPro" id="IPR000192">
    <property type="entry name" value="Aminotrans_V_dom"/>
</dbReference>
<feature type="domain" description="Aminotransferase class V" evidence="1">
    <location>
        <begin position="286"/>
        <end position="399"/>
    </location>
</feature>
<proteinExistence type="predicted"/>
<dbReference type="Gene3D" id="3.90.1150.10">
    <property type="entry name" value="Aspartate Aminotransferase, domain 1"/>
    <property type="match status" value="1"/>
</dbReference>
<evidence type="ECO:0000259" key="1">
    <source>
        <dbReference type="Pfam" id="PF00266"/>
    </source>
</evidence>
<keyword evidence="2" id="KW-0808">Transferase</keyword>
<dbReference type="InterPro" id="IPR015424">
    <property type="entry name" value="PyrdxlP-dep_Trfase"/>
</dbReference>
<keyword evidence="3" id="KW-1185">Reference proteome</keyword>
<dbReference type="Gene3D" id="3.40.640.10">
    <property type="entry name" value="Type I PLP-dependent aspartate aminotransferase-like (Major domain)"/>
    <property type="match status" value="1"/>
</dbReference>
<dbReference type="GO" id="GO:0008483">
    <property type="term" value="F:transaminase activity"/>
    <property type="evidence" value="ECO:0007669"/>
    <property type="project" value="UniProtKB-KW"/>
</dbReference>